<reference evidence="1" key="2">
    <citation type="submission" date="2021-08" db="EMBL/GenBank/DDBJ databases">
        <authorList>
            <person name="Tani A."/>
            <person name="Ola A."/>
            <person name="Ogura Y."/>
            <person name="Katsura K."/>
            <person name="Hayashi T."/>
        </authorList>
    </citation>
    <scope>NUCLEOTIDE SEQUENCE</scope>
    <source>
        <strain evidence="1">DSM 23632</strain>
    </source>
</reference>
<accession>A0ABQ4U5F1</accession>
<gene>
    <name evidence="1" type="ORF">MPOCJGCO_4196</name>
</gene>
<reference evidence="1" key="1">
    <citation type="journal article" date="2021" name="Front. Microbiol.">
        <title>Comprehensive Comparative Genomics and Phenotyping of Methylobacterium Species.</title>
        <authorList>
            <person name="Alessa O."/>
            <person name="Ogura Y."/>
            <person name="Fujitani Y."/>
            <person name="Takami H."/>
            <person name="Hayashi T."/>
            <person name="Sahin N."/>
            <person name="Tani A."/>
        </authorList>
    </citation>
    <scope>NUCLEOTIDE SEQUENCE</scope>
    <source>
        <strain evidence="1">DSM 23632</strain>
    </source>
</reference>
<keyword evidence="2" id="KW-1185">Reference proteome</keyword>
<evidence type="ECO:0000313" key="1">
    <source>
        <dbReference type="EMBL" id="GJE62067.1"/>
    </source>
</evidence>
<protein>
    <submittedName>
        <fullName evidence="1">Uncharacterized protein</fullName>
    </submittedName>
</protein>
<organism evidence="1 2">
    <name type="scientific">Methylobacterium trifolii</name>
    <dbReference type="NCBI Taxonomy" id="1003092"/>
    <lineage>
        <taxon>Bacteria</taxon>
        <taxon>Pseudomonadati</taxon>
        <taxon>Pseudomonadota</taxon>
        <taxon>Alphaproteobacteria</taxon>
        <taxon>Hyphomicrobiales</taxon>
        <taxon>Methylobacteriaceae</taxon>
        <taxon>Methylobacterium</taxon>
    </lineage>
</organism>
<sequence>MFLKHRIVNFLGAELRIAKPRQFANANPAVLRELRKIAEAGDVKSQDLYGEGLREVFKRRGLNFDNMDRREET</sequence>
<evidence type="ECO:0000313" key="2">
    <source>
        <dbReference type="Proteomes" id="UP001055057"/>
    </source>
</evidence>
<dbReference type="Proteomes" id="UP001055057">
    <property type="component" value="Unassembled WGS sequence"/>
</dbReference>
<comment type="caution">
    <text evidence="1">The sequence shown here is derived from an EMBL/GenBank/DDBJ whole genome shotgun (WGS) entry which is preliminary data.</text>
</comment>
<dbReference type="EMBL" id="BPRB01000271">
    <property type="protein sequence ID" value="GJE62067.1"/>
    <property type="molecule type" value="Genomic_DNA"/>
</dbReference>
<name>A0ABQ4U5F1_9HYPH</name>
<proteinExistence type="predicted"/>